<keyword evidence="1" id="KW-0472">Membrane</keyword>
<feature type="transmembrane region" description="Helical" evidence="1">
    <location>
        <begin position="208"/>
        <end position="230"/>
    </location>
</feature>
<evidence type="ECO:0000313" key="2">
    <source>
        <dbReference type="EMBL" id="GAA0398747.1"/>
    </source>
</evidence>
<evidence type="ECO:0000313" key="3">
    <source>
        <dbReference type="Proteomes" id="UP001500879"/>
    </source>
</evidence>
<keyword evidence="3" id="KW-1185">Reference proteome</keyword>
<dbReference type="Proteomes" id="UP001500879">
    <property type="component" value="Unassembled WGS sequence"/>
</dbReference>
<feature type="transmembrane region" description="Helical" evidence="1">
    <location>
        <begin position="258"/>
        <end position="278"/>
    </location>
</feature>
<accession>A0ABN0YKJ6</accession>
<evidence type="ECO:0000256" key="1">
    <source>
        <dbReference type="SAM" id="Phobius"/>
    </source>
</evidence>
<feature type="transmembrane region" description="Helical" evidence="1">
    <location>
        <begin position="168"/>
        <end position="188"/>
    </location>
</feature>
<gene>
    <name evidence="2" type="ORF">GCM10010357_19830</name>
</gene>
<dbReference type="Pfam" id="PF17198">
    <property type="entry name" value="AveC_like"/>
    <property type="match status" value="1"/>
</dbReference>
<name>A0ABN0YKJ6_9ACTN</name>
<reference evidence="2 3" key="1">
    <citation type="journal article" date="2019" name="Int. J. Syst. Evol. Microbiol.">
        <title>The Global Catalogue of Microorganisms (GCM) 10K type strain sequencing project: providing services to taxonomists for standard genome sequencing and annotation.</title>
        <authorList>
            <consortium name="The Broad Institute Genomics Platform"/>
            <consortium name="The Broad Institute Genome Sequencing Center for Infectious Disease"/>
            <person name="Wu L."/>
            <person name="Ma J."/>
        </authorList>
    </citation>
    <scope>NUCLEOTIDE SEQUENCE [LARGE SCALE GENOMIC DNA]</scope>
    <source>
        <strain evidence="2 3">JCM 4788</strain>
    </source>
</reference>
<feature type="transmembrane region" description="Helical" evidence="1">
    <location>
        <begin position="44"/>
        <end position="61"/>
    </location>
</feature>
<keyword evidence="1" id="KW-0812">Transmembrane</keyword>
<dbReference type="EMBL" id="BAAABX010000019">
    <property type="protein sequence ID" value="GAA0398747.1"/>
    <property type="molecule type" value="Genomic_DNA"/>
</dbReference>
<sequence>MWCAAAGLLSVLAAVAVLTPWLVDGGWHPVAPRAYHISTGRKVFSWVFQGIVFLALVAVAVKVVRGCRRAREITFEAALYLGWLTGLWQAPLVNYREIMATQNRYMIHVASWGPYIPGWHGPHPEQQVETLFAASGLSYGMTIFWYWAADPAIGRIVGLRERWTRTRLVLVTLAVAVVASTAVETLYLQGGSYSYNHAIRSFSLFGGHWYQLPLTGVLIIALCLVTPMVAMKHWARIGGREIWAFQGSELLTRRGRTWARLLSGIGIANVAYLGYMVLNLPVSYAGGPPPADMPGYLRLLP</sequence>
<comment type="caution">
    <text evidence="2">The sequence shown here is derived from an EMBL/GenBank/DDBJ whole genome shotgun (WGS) entry which is preliminary data.</text>
</comment>
<dbReference type="InterPro" id="IPR033459">
    <property type="entry name" value="AveC-like"/>
</dbReference>
<protein>
    <recommendedName>
        <fullName evidence="4">Spirocyclase, AveC family</fullName>
    </recommendedName>
</protein>
<organism evidence="2 3">
    <name type="scientific">Streptomyces luteireticuli</name>
    <dbReference type="NCBI Taxonomy" id="173858"/>
    <lineage>
        <taxon>Bacteria</taxon>
        <taxon>Bacillati</taxon>
        <taxon>Actinomycetota</taxon>
        <taxon>Actinomycetes</taxon>
        <taxon>Kitasatosporales</taxon>
        <taxon>Streptomycetaceae</taxon>
        <taxon>Streptomyces</taxon>
    </lineage>
</organism>
<proteinExistence type="predicted"/>
<evidence type="ECO:0008006" key="4">
    <source>
        <dbReference type="Google" id="ProtNLM"/>
    </source>
</evidence>
<keyword evidence="1" id="KW-1133">Transmembrane helix</keyword>